<evidence type="ECO:0000313" key="2">
    <source>
        <dbReference type="EMBL" id="VEN52242.1"/>
    </source>
</evidence>
<proteinExistence type="predicted"/>
<gene>
    <name evidence="2" type="ORF">CALMAC_LOCUS12439</name>
</gene>
<dbReference type="AlphaFoldDB" id="A0A653CWW4"/>
<evidence type="ECO:0000313" key="3">
    <source>
        <dbReference type="Proteomes" id="UP000410492"/>
    </source>
</evidence>
<feature type="non-terminal residue" evidence="2">
    <location>
        <position position="89"/>
    </location>
</feature>
<keyword evidence="3" id="KW-1185">Reference proteome</keyword>
<dbReference type="EMBL" id="CAACVG010009140">
    <property type="protein sequence ID" value="VEN52242.1"/>
    <property type="molecule type" value="Genomic_DNA"/>
</dbReference>
<evidence type="ECO:0000256" key="1">
    <source>
        <dbReference type="SAM" id="MobiDB-lite"/>
    </source>
</evidence>
<feature type="region of interest" description="Disordered" evidence="1">
    <location>
        <begin position="1"/>
        <end position="39"/>
    </location>
</feature>
<dbReference type="OrthoDB" id="6618101at2759"/>
<name>A0A653CWW4_CALMS</name>
<accession>A0A653CWW4</accession>
<protein>
    <submittedName>
        <fullName evidence="2">Uncharacterized protein</fullName>
    </submittedName>
</protein>
<organism evidence="2 3">
    <name type="scientific">Callosobruchus maculatus</name>
    <name type="common">Southern cowpea weevil</name>
    <name type="synonym">Pulse bruchid</name>
    <dbReference type="NCBI Taxonomy" id="64391"/>
    <lineage>
        <taxon>Eukaryota</taxon>
        <taxon>Metazoa</taxon>
        <taxon>Ecdysozoa</taxon>
        <taxon>Arthropoda</taxon>
        <taxon>Hexapoda</taxon>
        <taxon>Insecta</taxon>
        <taxon>Pterygota</taxon>
        <taxon>Neoptera</taxon>
        <taxon>Endopterygota</taxon>
        <taxon>Coleoptera</taxon>
        <taxon>Polyphaga</taxon>
        <taxon>Cucujiformia</taxon>
        <taxon>Chrysomeloidea</taxon>
        <taxon>Chrysomelidae</taxon>
        <taxon>Bruchinae</taxon>
        <taxon>Bruchini</taxon>
        <taxon>Callosobruchus</taxon>
    </lineage>
</organism>
<dbReference type="Proteomes" id="UP000410492">
    <property type="component" value="Unassembled WGS sequence"/>
</dbReference>
<reference evidence="2 3" key="1">
    <citation type="submission" date="2019-01" db="EMBL/GenBank/DDBJ databases">
        <authorList>
            <person name="Sayadi A."/>
        </authorList>
    </citation>
    <scope>NUCLEOTIDE SEQUENCE [LARGE SCALE GENOMIC DNA]</scope>
</reference>
<sequence>MVETLIFESPVQEEPEPSPIPENGVPYIPEQDPSEAEREKVRVTFFQQSKPLEVDLPDEPVFTETDFMMASPVTMNETNHVIYNRTERY</sequence>